<sequence length="340" mass="37513">MNGLITTIMDVKQIDINFSAEVKVKTQGLLEIIDVTLRDGGYVNNFHFDEEDVSSIIHHLDNARISYIETGYIKGLSFDIKNCGLTSNITPQLFARLKAIPRNAKLGVMAHPKNVVCDDISRLVDEGLDLVRICITPQNIEKALPLISFSKKRNLKVCANFVRISRFSLRDVINNMRLCEESGADVIYAADSLGNMQPQDVTSLISGMKALLTKDIGFHPHDNLGLASVNALTAIEQGANIIDGSLLGMGKGGGNLRTEIIAHLLMNKSERFRCKLDIESLIEAASYVNKYRLENTNKGGDLFQAFLAMKNLTLEEGDIIYQNALSKNSVGWVERIAGNT</sequence>
<evidence type="ECO:0000256" key="1">
    <source>
        <dbReference type="ARBA" id="ARBA00023211"/>
    </source>
</evidence>
<comment type="caution">
    <text evidence="3">The sequence shown here is derived from an EMBL/GenBank/DDBJ whole genome shotgun (WGS) entry which is preliminary data.</text>
</comment>
<dbReference type="InterPro" id="IPR013785">
    <property type="entry name" value="Aldolase_TIM"/>
</dbReference>
<keyword evidence="1" id="KW-0464">Manganese</keyword>
<keyword evidence="4" id="KW-1185">Reference proteome</keyword>
<name>A0ABX0AXR0_9GAMM</name>
<dbReference type="InterPro" id="IPR000891">
    <property type="entry name" value="PYR_CT"/>
</dbReference>
<dbReference type="RefSeq" id="WP_162120889.1">
    <property type="nucleotide sequence ID" value="NZ_CAWPJS010000071.1"/>
</dbReference>
<dbReference type="EMBL" id="WSFC01000071">
    <property type="protein sequence ID" value="NDL05612.1"/>
    <property type="molecule type" value="Genomic_DNA"/>
</dbReference>
<dbReference type="PANTHER" id="PTHR10277">
    <property type="entry name" value="HOMOCITRATE SYNTHASE-RELATED"/>
    <property type="match status" value="1"/>
</dbReference>
<gene>
    <name evidence="3" type="ORF">GPY48_21300</name>
</gene>
<dbReference type="SUPFAM" id="SSF51569">
    <property type="entry name" value="Aldolase"/>
    <property type="match status" value="1"/>
</dbReference>
<dbReference type="Pfam" id="PF00682">
    <property type="entry name" value="HMGL-like"/>
    <property type="match status" value="1"/>
</dbReference>
<evidence type="ECO:0000313" key="3">
    <source>
        <dbReference type="EMBL" id="NDL05612.1"/>
    </source>
</evidence>
<dbReference type="Proteomes" id="UP000466619">
    <property type="component" value="Unassembled WGS sequence"/>
</dbReference>
<evidence type="ECO:0000313" key="4">
    <source>
        <dbReference type="Proteomes" id="UP000466619"/>
    </source>
</evidence>
<dbReference type="Gene3D" id="3.20.20.70">
    <property type="entry name" value="Aldolase class I"/>
    <property type="match status" value="1"/>
</dbReference>
<organism evidence="3 4">
    <name type="scientific">Photorhabdus bodei</name>
    <dbReference type="NCBI Taxonomy" id="2029681"/>
    <lineage>
        <taxon>Bacteria</taxon>
        <taxon>Pseudomonadati</taxon>
        <taxon>Pseudomonadota</taxon>
        <taxon>Gammaproteobacteria</taxon>
        <taxon>Enterobacterales</taxon>
        <taxon>Morganellaceae</taxon>
        <taxon>Photorhabdus</taxon>
    </lineage>
</organism>
<dbReference type="PANTHER" id="PTHR10277:SF9">
    <property type="entry name" value="2-ISOPROPYLMALATE SYNTHASE 1, CHLOROPLASTIC-RELATED"/>
    <property type="match status" value="1"/>
</dbReference>
<feature type="domain" description="Pyruvate carboxyltransferase" evidence="2">
    <location>
        <begin position="30"/>
        <end position="282"/>
    </location>
</feature>
<dbReference type="PROSITE" id="PS50991">
    <property type="entry name" value="PYR_CT"/>
    <property type="match status" value="1"/>
</dbReference>
<accession>A0ABX0AXR0</accession>
<protein>
    <recommendedName>
        <fullName evidence="2">Pyruvate carboxyltransferase domain-containing protein</fullName>
    </recommendedName>
</protein>
<evidence type="ECO:0000259" key="2">
    <source>
        <dbReference type="PROSITE" id="PS50991"/>
    </source>
</evidence>
<proteinExistence type="predicted"/>
<dbReference type="InterPro" id="IPR050073">
    <property type="entry name" value="2-IPM_HCS-like"/>
</dbReference>
<reference evidence="3 4" key="1">
    <citation type="submission" date="2019-12" db="EMBL/GenBank/DDBJ databases">
        <title>Engineering Photorhabdus to improve their lethality against agricultural pests.</title>
        <authorList>
            <person name="Machado R.A.R."/>
        </authorList>
    </citation>
    <scope>NUCLEOTIDE SEQUENCE [LARGE SCALE GENOMIC DNA]</scope>
    <source>
        <strain evidence="3 4">M-CN4</strain>
    </source>
</reference>